<feature type="domain" description="Diacylglycerol glucosyltransferase N-terminal" evidence="4">
    <location>
        <begin position="2"/>
        <end position="167"/>
    </location>
</feature>
<evidence type="ECO:0000256" key="1">
    <source>
        <dbReference type="ARBA" id="ARBA00006962"/>
    </source>
</evidence>
<proteinExistence type="inferred from homology"/>
<dbReference type="Pfam" id="PF06925">
    <property type="entry name" value="MGDG_synth"/>
    <property type="match status" value="1"/>
</dbReference>
<protein>
    <submittedName>
        <fullName evidence="5">Cell wall synthesis protein</fullName>
    </submittedName>
</protein>
<keyword evidence="6" id="KW-1185">Reference proteome</keyword>
<reference evidence="5" key="2">
    <citation type="submission" date="2020-09" db="EMBL/GenBank/DDBJ databases">
        <authorList>
            <person name="Sun Q."/>
            <person name="Ohkuma M."/>
        </authorList>
    </citation>
    <scope>NUCLEOTIDE SEQUENCE</scope>
    <source>
        <strain evidence="5">JCM 18487</strain>
    </source>
</reference>
<dbReference type="EMBL" id="BMOY01000031">
    <property type="protein sequence ID" value="GGJ09931.1"/>
    <property type="molecule type" value="Genomic_DNA"/>
</dbReference>
<dbReference type="InterPro" id="IPR050519">
    <property type="entry name" value="Glycosyltransf_28_UgtP"/>
</dbReference>
<dbReference type="GO" id="GO:0016758">
    <property type="term" value="F:hexosyltransferase activity"/>
    <property type="evidence" value="ECO:0007669"/>
    <property type="project" value="InterPro"/>
</dbReference>
<dbReference type="PANTHER" id="PTHR43025">
    <property type="entry name" value="MONOGALACTOSYLDIACYLGLYCEROL SYNTHASE"/>
    <property type="match status" value="1"/>
</dbReference>
<gene>
    <name evidence="5" type="ORF">GCM10010885_18840</name>
</gene>
<evidence type="ECO:0000256" key="3">
    <source>
        <dbReference type="ARBA" id="ARBA00022679"/>
    </source>
</evidence>
<dbReference type="Gene3D" id="3.40.50.2000">
    <property type="entry name" value="Glycogen Phosphorylase B"/>
    <property type="match status" value="1"/>
</dbReference>
<dbReference type="AlphaFoldDB" id="A0A917NLD4"/>
<accession>A0A917NLD4</accession>
<name>A0A917NLD4_9BACL</name>
<dbReference type="GO" id="GO:0016020">
    <property type="term" value="C:membrane"/>
    <property type="evidence" value="ECO:0007669"/>
    <property type="project" value="GOC"/>
</dbReference>
<comment type="similarity">
    <text evidence="1">Belongs to the glycosyltransferase 28 family.</text>
</comment>
<sequence length="348" mass="38254">MRVAEALAAALTHRAAKVQVMDGFRATNRWLARCNEWVYEATTRWTPWLYGASYRLTRGLPPDHLFWQVLTISSGRAVRRAVLATKPDWILQVFPDHALAAPWFSGLLAGDGTGWRPRVGVVLTDFAIHPHWFHRHVDVYFLPHENLIPAAARWQEAGSATEVSGIPLRPQFTERHDPPVSEPYVVVMTGGRGVLPGWTEALQVLLSELPDHAVYVLCGRNEGMRERVAHLGWPRVHAVGFVDQVAAWLQHAALAVGKAGGVSVAEALASGCPQVLYRPQPGQEAENAAWVERMGVGLRANDPSELRSAIAALRQRGLRKGMEAVCRAAGRPQAADHVAAYIVSRVNG</sequence>
<evidence type="ECO:0000313" key="6">
    <source>
        <dbReference type="Proteomes" id="UP000637695"/>
    </source>
</evidence>
<reference evidence="5" key="1">
    <citation type="journal article" date="2014" name="Int. J. Syst. Evol. Microbiol.">
        <title>Complete genome sequence of Corynebacterium casei LMG S-19264T (=DSM 44701T), isolated from a smear-ripened cheese.</title>
        <authorList>
            <consortium name="US DOE Joint Genome Institute (JGI-PGF)"/>
            <person name="Walter F."/>
            <person name="Albersmeier A."/>
            <person name="Kalinowski J."/>
            <person name="Ruckert C."/>
        </authorList>
    </citation>
    <scope>NUCLEOTIDE SEQUENCE</scope>
    <source>
        <strain evidence="5">JCM 18487</strain>
    </source>
</reference>
<organism evidence="5 6">
    <name type="scientific">Alicyclobacillus cellulosilyticus</name>
    <dbReference type="NCBI Taxonomy" id="1003997"/>
    <lineage>
        <taxon>Bacteria</taxon>
        <taxon>Bacillati</taxon>
        <taxon>Bacillota</taxon>
        <taxon>Bacilli</taxon>
        <taxon>Bacillales</taxon>
        <taxon>Alicyclobacillaceae</taxon>
        <taxon>Alicyclobacillus</taxon>
    </lineage>
</organism>
<evidence type="ECO:0000256" key="2">
    <source>
        <dbReference type="ARBA" id="ARBA00022676"/>
    </source>
</evidence>
<dbReference type="PANTHER" id="PTHR43025:SF3">
    <property type="entry name" value="MONOGALACTOSYLDIACYLGLYCEROL SYNTHASE 1, CHLOROPLASTIC"/>
    <property type="match status" value="1"/>
</dbReference>
<dbReference type="RefSeq" id="WP_188882672.1">
    <property type="nucleotide sequence ID" value="NZ_BMOY01000031.1"/>
</dbReference>
<dbReference type="GO" id="GO:0009247">
    <property type="term" value="P:glycolipid biosynthetic process"/>
    <property type="evidence" value="ECO:0007669"/>
    <property type="project" value="InterPro"/>
</dbReference>
<keyword evidence="2" id="KW-0328">Glycosyltransferase</keyword>
<dbReference type="SUPFAM" id="SSF53756">
    <property type="entry name" value="UDP-Glycosyltransferase/glycogen phosphorylase"/>
    <property type="match status" value="1"/>
</dbReference>
<dbReference type="Proteomes" id="UP000637695">
    <property type="component" value="Unassembled WGS sequence"/>
</dbReference>
<comment type="caution">
    <text evidence="5">The sequence shown here is derived from an EMBL/GenBank/DDBJ whole genome shotgun (WGS) entry which is preliminary data.</text>
</comment>
<dbReference type="InterPro" id="IPR009695">
    <property type="entry name" value="Diacylglyc_glucosyltr_N"/>
</dbReference>
<keyword evidence="3" id="KW-0808">Transferase</keyword>
<evidence type="ECO:0000313" key="5">
    <source>
        <dbReference type="EMBL" id="GGJ09931.1"/>
    </source>
</evidence>
<dbReference type="Pfam" id="PF13692">
    <property type="entry name" value="Glyco_trans_1_4"/>
    <property type="match status" value="1"/>
</dbReference>
<evidence type="ECO:0000259" key="4">
    <source>
        <dbReference type="Pfam" id="PF06925"/>
    </source>
</evidence>